<dbReference type="RefSeq" id="WP_386783290.1">
    <property type="nucleotide sequence ID" value="NZ_JBHTIC010000019.1"/>
</dbReference>
<sequence length="174" mass="19645">MKKMVFIFTVITSLISCKTETKKTENTPEASQEKVLETPSIALGEFDIKAGDFVGKEVKIQGIVDHVCKHSGKKLLVVTDEGDVHVTSDVRFEDTLKGNEISLVGVVLENKIDEAYCLKMEEDNIKSHSEGASNEEQFENKKKHIQQYRDKMKTEGIDYISEFSLQYVSHTIVD</sequence>
<name>A0ABW2ZC81_9FLAO</name>
<reference evidence="2" key="1">
    <citation type="journal article" date="2019" name="Int. J. Syst. Evol. Microbiol.">
        <title>The Global Catalogue of Microorganisms (GCM) 10K type strain sequencing project: providing services to taxonomists for standard genome sequencing and annotation.</title>
        <authorList>
            <consortium name="The Broad Institute Genomics Platform"/>
            <consortium name="The Broad Institute Genome Sequencing Center for Infectious Disease"/>
            <person name="Wu L."/>
            <person name="Ma J."/>
        </authorList>
    </citation>
    <scope>NUCLEOTIDE SEQUENCE [LARGE SCALE GENOMIC DNA]</scope>
    <source>
        <strain evidence="2">CCUG 60022</strain>
    </source>
</reference>
<keyword evidence="2" id="KW-1185">Reference proteome</keyword>
<dbReference type="Proteomes" id="UP001597032">
    <property type="component" value="Unassembled WGS sequence"/>
</dbReference>
<comment type="caution">
    <text evidence="1">The sequence shown here is derived from an EMBL/GenBank/DDBJ whole genome shotgun (WGS) entry which is preliminary data.</text>
</comment>
<evidence type="ECO:0000313" key="2">
    <source>
        <dbReference type="Proteomes" id="UP001597032"/>
    </source>
</evidence>
<organism evidence="1 2">
    <name type="scientific">Lutibacter aestuarii</name>
    <dbReference type="NCBI Taxonomy" id="861111"/>
    <lineage>
        <taxon>Bacteria</taxon>
        <taxon>Pseudomonadati</taxon>
        <taxon>Bacteroidota</taxon>
        <taxon>Flavobacteriia</taxon>
        <taxon>Flavobacteriales</taxon>
        <taxon>Flavobacteriaceae</taxon>
        <taxon>Lutibacter</taxon>
    </lineage>
</organism>
<gene>
    <name evidence="1" type="ORF">ACFQZW_12095</name>
</gene>
<proteinExistence type="predicted"/>
<evidence type="ECO:0000313" key="1">
    <source>
        <dbReference type="EMBL" id="MFD0762824.1"/>
    </source>
</evidence>
<dbReference type="EMBL" id="JBHTIC010000019">
    <property type="protein sequence ID" value="MFD0762824.1"/>
    <property type="molecule type" value="Genomic_DNA"/>
</dbReference>
<accession>A0ABW2ZC81</accession>
<protein>
    <submittedName>
        <fullName evidence="1">Uncharacterized protein</fullName>
    </submittedName>
</protein>
<dbReference type="PROSITE" id="PS51257">
    <property type="entry name" value="PROKAR_LIPOPROTEIN"/>
    <property type="match status" value="1"/>
</dbReference>